<evidence type="ECO:0000256" key="1">
    <source>
        <dbReference type="ARBA" id="ARBA00004604"/>
    </source>
</evidence>
<protein>
    <recommendedName>
        <fullName evidence="6">Bms1-type G domain-containing protein</fullName>
    </recommendedName>
</protein>
<dbReference type="PANTHER" id="PTHR12858">
    <property type="entry name" value="RIBOSOME BIOGENESIS PROTEIN"/>
    <property type="match status" value="1"/>
</dbReference>
<evidence type="ECO:0000313" key="8">
    <source>
        <dbReference type="EMBL" id="OAE31041.1"/>
    </source>
</evidence>
<feature type="region of interest" description="Disordered" evidence="5">
    <location>
        <begin position="408"/>
        <end position="457"/>
    </location>
</feature>
<evidence type="ECO:0000256" key="5">
    <source>
        <dbReference type="SAM" id="MobiDB-lite"/>
    </source>
</evidence>
<dbReference type="GO" id="GO:0034511">
    <property type="term" value="F:U3 snoRNA binding"/>
    <property type="evidence" value="ECO:0007669"/>
    <property type="project" value="TreeGrafter"/>
</dbReference>
<dbReference type="SMART" id="SM00785">
    <property type="entry name" value="AARP2CN"/>
    <property type="match status" value="1"/>
</dbReference>
<dbReference type="GO" id="GO:0030688">
    <property type="term" value="C:preribosome, small subunit precursor"/>
    <property type="evidence" value="ECO:0007669"/>
    <property type="project" value="TreeGrafter"/>
</dbReference>
<dbReference type="GO" id="GO:0000479">
    <property type="term" value="P:endonucleolytic cleavage of tricistronic rRNA transcript (SSU-rRNA, 5.8S rRNA, LSU-rRNA)"/>
    <property type="evidence" value="ECO:0007669"/>
    <property type="project" value="TreeGrafter"/>
</dbReference>
<keyword evidence="2" id="KW-0690">Ribosome biogenesis</keyword>
<feature type="compositionally biased region" description="Acidic residues" evidence="5">
    <location>
        <begin position="437"/>
        <end position="447"/>
    </location>
</feature>
<feature type="region of interest" description="Disordered" evidence="5">
    <location>
        <begin position="324"/>
        <end position="362"/>
    </location>
</feature>
<dbReference type="GO" id="GO:0000462">
    <property type="term" value="P:maturation of SSU-rRNA from tricistronic rRNA transcript (SSU-rRNA, 5.8S rRNA, LSU-rRNA)"/>
    <property type="evidence" value="ECO:0007669"/>
    <property type="project" value="TreeGrafter"/>
</dbReference>
<feature type="region of interest" description="Disordered" evidence="5">
    <location>
        <begin position="462"/>
        <end position="481"/>
    </location>
</feature>
<sequence>MGGNQKSQKNKAHKTRFASKSSRNVHKLAGDAPKSRGKVAARVPSHGQRAKDLRHQRTKNIRDQKRASLLAEKRANSGALASPRILAIVALSPKVDVQLLKKWIASTASTDEKDLANGVSDDVMETEQVVTVESGPVTVVVPRYKSRFTVIEAPRDDLQACLEVSKVADIVAFAVPAEDAEYIDKVGKSLLSMLRGAGLPNCTGFVTGLAGVPDKKRPDAKRAASAALMTELPEDSKCFGTETVDDFQQMMRHLAEQRLSEPKWRSERPYIVAQELTFSPTSSMSGTLVLSGYIRARTLSVNQLVHVAGVGDFQLSQVDVVEDPSPLRPRRKQAGEGQMVVENSEDPTGFTSVQPDPESQESVVVENIPDTLAGEQTWPTEEELAQAGEENNKKSKKRLLPKGTSEYQASWIVEDSDEEHDEVEDDGEDGVMKAASDDDDEDKDEEGSVISEDDVHVDLKPESVWGDDEDDTQSEMMDDDDLTPAQRAAEIQRLRASHATDEEFPDEIDTPMDRPARERFARYRGLKSFRTSPWDPKESLPLEYSKIFAFDNFARTQKHVFSKAAERDRKHVPGCIGVHTYVRLHIKDVPSGAAERLLTSFRQVPLVACGLFQHETKMSVLHFSIKKSEGCTEAIKSKDTLIFHTGFRHYTTRPIFSTDDMNMDKHKYERHLRQGQFSIATVFAPVTFPPHPLVVFKEFPDGIKLVASGSLRSVDPNQIILKRIVLSGYPHRVSKRKAVVRFMFHNPEDVRWFKPLELWTKYGRRGRIKEPVGTHGSMKCVFDGVTQQRDAVCVSLYKRVYPKWPSS</sequence>
<dbReference type="EMBL" id="LVLJ01001188">
    <property type="protein sequence ID" value="OAE31041.1"/>
    <property type="molecule type" value="Genomic_DNA"/>
</dbReference>
<evidence type="ECO:0000256" key="2">
    <source>
        <dbReference type="ARBA" id="ARBA00022517"/>
    </source>
</evidence>
<proteinExistence type="inferred from homology"/>
<feature type="region of interest" description="Disordered" evidence="5">
    <location>
        <begin position="1"/>
        <end position="64"/>
    </location>
</feature>
<dbReference type="Proteomes" id="UP000077202">
    <property type="component" value="Unassembled WGS sequence"/>
</dbReference>
<dbReference type="Proteomes" id="UP001162541">
    <property type="component" value="Chromosome 4"/>
</dbReference>
<accession>A0A176WEM2</accession>
<feature type="compositionally biased region" description="Basic residues" evidence="5">
    <location>
        <begin position="8"/>
        <end position="17"/>
    </location>
</feature>
<organism evidence="8 9">
    <name type="scientific">Marchantia polymorpha subsp. ruderalis</name>
    <dbReference type="NCBI Taxonomy" id="1480154"/>
    <lineage>
        <taxon>Eukaryota</taxon>
        <taxon>Viridiplantae</taxon>
        <taxon>Streptophyta</taxon>
        <taxon>Embryophyta</taxon>
        <taxon>Marchantiophyta</taxon>
        <taxon>Marchantiopsida</taxon>
        <taxon>Marchantiidae</taxon>
        <taxon>Marchantiales</taxon>
        <taxon>Marchantiaceae</taxon>
        <taxon>Marchantia</taxon>
    </lineage>
</organism>
<dbReference type="PANTHER" id="PTHR12858:SF1">
    <property type="entry name" value="PRE-RRNA-PROCESSING PROTEIN TSR1 HOMOLOG"/>
    <property type="match status" value="1"/>
</dbReference>
<evidence type="ECO:0000313" key="9">
    <source>
        <dbReference type="Proteomes" id="UP000077202"/>
    </source>
</evidence>
<feature type="compositionally biased region" description="Basic and acidic residues" evidence="5">
    <location>
        <begin position="49"/>
        <end position="64"/>
    </location>
</feature>
<dbReference type="SMART" id="SM01362">
    <property type="entry name" value="DUF663"/>
    <property type="match status" value="1"/>
</dbReference>
<dbReference type="Pfam" id="PF08142">
    <property type="entry name" value="AARP2CN"/>
    <property type="match status" value="1"/>
</dbReference>
<dbReference type="InterPro" id="IPR007034">
    <property type="entry name" value="BMS1_TSR1_C"/>
</dbReference>
<reference evidence="10" key="3">
    <citation type="journal article" date="2020" name="Curr. Biol.">
        <title>Chromatin organization in early land plants reveals an ancestral association between H3K27me3, transposons, and constitutive heterochromatin.</title>
        <authorList>
            <person name="Montgomery S.A."/>
            <person name="Tanizawa Y."/>
            <person name="Galik B."/>
            <person name="Wang N."/>
            <person name="Ito T."/>
            <person name="Mochizuki T."/>
            <person name="Akimcheva S."/>
            <person name="Bowman J.L."/>
            <person name="Cognat V."/>
            <person name="Marechal-Drouard L."/>
            <person name="Ekker H."/>
            <person name="Hong S.F."/>
            <person name="Kohchi T."/>
            <person name="Lin S.S."/>
            <person name="Liu L.D."/>
            <person name="Nakamura Y."/>
            <person name="Valeeva L.R."/>
            <person name="Shakirov E.V."/>
            <person name="Shippen D.E."/>
            <person name="Wei W.L."/>
            <person name="Yagura M."/>
            <person name="Yamaoka S."/>
            <person name="Yamato K.T."/>
            <person name="Liu C."/>
            <person name="Berger F."/>
        </authorList>
    </citation>
    <scope>NUCLEOTIDE SEQUENCE [LARGE SCALE GENOMIC DNA]</scope>
    <source>
        <strain evidence="10">Tak-1</strain>
    </source>
</reference>
<evidence type="ECO:0000313" key="7">
    <source>
        <dbReference type="EMBL" id="BBN08845.1"/>
    </source>
</evidence>
<feature type="region of interest" description="Disordered" evidence="5">
    <location>
        <begin position="382"/>
        <end position="401"/>
    </location>
</feature>
<dbReference type="InterPro" id="IPR039761">
    <property type="entry name" value="Bms1/Tsr1"/>
</dbReference>
<dbReference type="InterPro" id="IPR030387">
    <property type="entry name" value="G_Bms1/Tsr1_dom"/>
</dbReference>
<dbReference type="EMBL" id="AP019869">
    <property type="protein sequence ID" value="BBN08845.1"/>
    <property type="molecule type" value="Genomic_DNA"/>
</dbReference>
<dbReference type="AlphaFoldDB" id="A0A176WEM2"/>
<feature type="compositionally biased region" description="Acidic residues" evidence="5">
    <location>
        <begin position="465"/>
        <end position="481"/>
    </location>
</feature>
<dbReference type="GO" id="GO:0003924">
    <property type="term" value="F:GTPase activity"/>
    <property type="evidence" value="ECO:0007669"/>
    <property type="project" value="TreeGrafter"/>
</dbReference>
<comment type="similarity">
    <text evidence="4">Belongs to the TRAFAC class translation factor GTPase superfamily. Bms1-like GTPase family. TSR1 subfamily.</text>
</comment>
<dbReference type="Pfam" id="PF22298">
    <property type="entry name" value="Tsr1_G-like"/>
    <property type="match status" value="1"/>
</dbReference>
<evidence type="ECO:0000256" key="4">
    <source>
        <dbReference type="ARBA" id="ARBA00038288"/>
    </source>
</evidence>
<name>A0A176WEM2_MARPO</name>
<evidence type="ECO:0000256" key="3">
    <source>
        <dbReference type="ARBA" id="ARBA00023242"/>
    </source>
</evidence>
<keyword evidence="9" id="KW-1185">Reference proteome</keyword>
<feature type="compositionally biased region" description="Acidic residues" evidence="5">
    <location>
        <begin position="414"/>
        <end position="429"/>
    </location>
</feature>
<reference evidence="7" key="2">
    <citation type="journal article" date="2019" name="Curr. Biol.">
        <title>Chromatin organization in early land plants reveals an ancestral association between H3K27me3, transposons, and constitutive heterochromatin.</title>
        <authorList>
            <person name="Montgomery S.A."/>
            <person name="Tanizawa Y."/>
            <person name="Galik B."/>
            <person name="Wang N."/>
            <person name="Ito T."/>
            <person name="Mochizuki T."/>
            <person name="Akimcheva S."/>
            <person name="Bowman J."/>
            <person name="Cognat V."/>
            <person name="Drouard L."/>
            <person name="Ekker H."/>
            <person name="Houng S."/>
            <person name="Kohchi T."/>
            <person name="Lin S."/>
            <person name="Liu L.D."/>
            <person name="Nakamura Y."/>
            <person name="Valeeva L.R."/>
            <person name="Shakirov E.V."/>
            <person name="Shippen D.E."/>
            <person name="Wei W."/>
            <person name="Yagura M."/>
            <person name="Yamaoka S."/>
            <person name="Yamato K.T."/>
            <person name="Liu C."/>
            <person name="Berger F."/>
        </authorList>
    </citation>
    <scope>NUCLEOTIDE SEQUENCE [LARGE SCALE GENOMIC DNA]</scope>
    <source>
        <strain evidence="7">Tak-1</strain>
    </source>
</reference>
<reference evidence="8 9" key="1">
    <citation type="submission" date="2016-03" db="EMBL/GenBank/DDBJ databases">
        <title>Mechanisms controlling the formation of the plant cell surface in tip-growing cells are functionally conserved among land plants.</title>
        <authorList>
            <person name="Honkanen S."/>
            <person name="Jones V.A."/>
            <person name="Morieri G."/>
            <person name="Champion C."/>
            <person name="Hetherington A.J."/>
            <person name="Kelly S."/>
            <person name="Saint-Marcoux D."/>
            <person name="Proust H."/>
            <person name="Prescott H."/>
            <person name="Dolan L."/>
        </authorList>
    </citation>
    <scope>NUCLEOTIDE SEQUENCE [LARGE SCALE GENOMIC DNA]</scope>
    <source>
        <strain evidence="9">cv. Tak-1 and cv. Tak-2</strain>
        <tissue evidence="8">Whole gametophyte</tissue>
    </source>
</reference>
<evidence type="ECO:0000313" key="10">
    <source>
        <dbReference type="Proteomes" id="UP001162541"/>
    </source>
</evidence>
<evidence type="ECO:0000259" key="6">
    <source>
        <dbReference type="PROSITE" id="PS51714"/>
    </source>
</evidence>
<dbReference type="GO" id="GO:0005525">
    <property type="term" value="F:GTP binding"/>
    <property type="evidence" value="ECO:0007669"/>
    <property type="project" value="TreeGrafter"/>
</dbReference>
<dbReference type="GO" id="GO:0005730">
    <property type="term" value="C:nucleolus"/>
    <property type="evidence" value="ECO:0007669"/>
    <property type="project" value="UniProtKB-SubCell"/>
</dbReference>
<dbReference type="Pfam" id="PF04950">
    <property type="entry name" value="RIBIOP_C"/>
    <property type="match status" value="1"/>
</dbReference>
<feature type="domain" description="Bms1-type G" evidence="6">
    <location>
        <begin position="82"/>
        <end position="260"/>
    </location>
</feature>
<dbReference type="InterPro" id="IPR012948">
    <property type="entry name" value="AARP2CN"/>
</dbReference>
<comment type="subcellular location">
    <subcellularLocation>
        <location evidence="1">Nucleus</location>
        <location evidence="1">Nucleolus</location>
    </subcellularLocation>
</comment>
<dbReference type="PROSITE" id="PS51714">
    <property type="entry name" value="G_BMS1"/>
    <property type="match status" value="1"/>
</dbReference>
<keyword evidence="3" id="KW-0539">Nucleus</keyword>
<gene>
    <name evidence="8" type="ORF">AXG93_1502s1430</name>
    <name evidence="7" type="ORF">Mp_4g14950</name>
</gene>